<sequence length="160" mass="18015">MSDFLKIAKLKATTQKQASTSNPPPVEPVPDPHIVILTDQVATLWGKIVYLHQHLSDQEDSSSESDDEEEEETTEVPAHEDHGCFPRLEGQPHVNCALALDNLASVTNNVADRQCCVWLQGTTSWRKQQEIFIKKDLRFEASLGLAFRAKLRAHTLISWK</sequence>
<proteinExistence type="predicted"/>
<comment type="caution">
    <text evidence="1">The sequence shown here is derived from an EMBL/GenBank/DDBJ whole genome shotgun (WGS) entry which is preliminary data.</text>
</comment>
<name>A0ACC2REQ8_9FUNG</name>
<dbReference type="Proteomes" id="UP001165960">
    <property type="component" value="Unassembled WGS sequence"/>
</dbReference>
<keyword evidence="2" id="KW-1185">Reference proteome</keyword>
<protein>
    <submittedName>
        <fullName evidence="1">Uncharacterized protein</fullName>
    </submittedName>
</protein>
<reference evidence="1" key="1">
    <citation type="submission" date="2022-04" db="EMBL/GenBank/DDBJ databases">
        <title>Genome of the entomopathogenic fungus Entomophthora muscae.</title>
        <authorList>
            <person name="Elya C."/>
            <person name="Lovett B.R."/>
            <person name="Lee E."/>
            <person name="Macias A.M."/>
            <person name="Hajek A.E."/>
            <person name="De Bivort B.L."/>
            <person name="Kasson M.T."/>
            <person name="De Fine Licht H.H."/>
            <person name="Stajich J.E."/>
        </authorList>
    </citation>
    <scope>NUCLEOTIDE SEQUENCE</scope>
    <source>
        <strain evidence="1">Berkeley</strain>
    </source>
</reference>
<dbReference type="EMBL" id="QTSX02007369">
    <property type="protein sequence ID" value="KAJ9048577.1"/>
    <property type="molecule type" value="Genomic_DNA"/>
</dbReference>
<accession>A0ACC2REQ8</accession>
<organism evidence="1 2">
    <name type="scientific">Entomophthora muscae</name>
    <dbReference type="NCBI Taxonomy" id="34485"/>
    <lineage>
        <taxon>Eukaryota</taxon>
        <taxon>Fungi</taxon>
        <taxon>Fungi incertae sedis</taxon>
        <taxon>Zoopagomycota</taxon>
        <taxon>Entomophthoromycotina</taxon>
        <taxon>Entomophthoromycetes</taxon>
        <taxon>Entomophthorales</taxon>
        <taxon>Entomophthoraceae</taxon>
        <taxon>Entomophthora</taxon>
    </lineage>
</organism>
<gene>
    <name evidence="1" type="ORF">DSO57_1033695</name>
</gene>
<evidence type="ECO:0000313" key="1">
    <source>
        <dbReference type="EMBL" id="KAJ9048577.1"/>
    </source>
</evidence>
<evidence type="ECO:0000313" key="2">
    <source>
        <dbReference type="Proteomes" id="UP001165960"/>
    </source>
</evidence>